<dbReference type="Gene3D" id="2.20.200.10">
    <property type="entry name" value="Outer membrane efflux proteins (OEP)"/>
    <property type="match status" value="1"/>
</dbReference>
<evidence type="ECO:0000256" key="3">
    <source>
        <dbReference type="SAM" id="MobiDB-lite"/>
    </source>
</evidence>
<dbReference type="OrthoDB" id="9783163at2"/>
<evidence type="ECO:0000256" key="2">
    <source>
        <dbReference type="RuleBase" id="RU362097"/>
    </source>
</evidence>
<feature type="compositionally biased region" description="Pro residues" evidence="3">
    <location>
        <begin position="477"/>
        <end position="497"/>
    </location>
</feature>
<keyword evidence="2" id="KW-0812">Transmembrane</keyword>
<dbReference type="STRING" id="1855912.LuPra_02229"/>
<reference evidence="4 5" key="1">
    <citation type="journal article" date="2016" name="Genome Announc.">
        <title>First Complete Genome Sequence of a Subdivision 6 Acidobacterium Strain.</title>
        <authorList>
            <person name="Huang S."/>
            <person name="Vieira S."/>
            <person name="Bunk B."/>
            <person name="Riedel T."/>
            <person name="Sproer C."/>
            <person name="Overmann J."/>
        </authorList>
    </citation>
    <scope>NUCLEOTIDE SEQUENCE [LARGE SCALE GENOMIC DNA]</scope>
    <source>
        <strain evidence="5">DSM 100886 HEG_-6_39</strain>
    </source>
</reference>
<evidence type="ECO:0000313" key="5">
    <source>
        <dbReference type="Proteomes" id="UP000076079"/>
    </source>
</evidence>
<dbReference type="Gene3D" id="1.20.1600.10">
    <property type="entry name" value="Outer membrane efflux proteins (OEP)"/>
    <property type="match status" value="1"/>
</dbReference>
<dbReference type="EMBL" id="CP015136">
    <property type="protein sequence ID" value="AMY09020.1"/>
    <property type="molecule type" value="Genomic_DNA"/>
</dbReference>
<feature type="region of interest" description="Disordered" evidence="3">
    <location>
        <begin position="471"/>
        <end position="497"/>
    </location>
</feature>
<accession>A0A143PLE1</accession>
<gene>
    <name evidence="4" type="primary">oprM_2</name>
    <name evidence="4" type="ORF">LuPra_02229</name>
</gene>
<dbReference type="SUPFAM" id="SSF56954">
    <property type="entry name" value="Outer membrane efflux proteins (OEP)"/>
    <property type="match status" value="1"/>
</dbReference>
<dbReference type="PROSITE" id="PS51257">
    <property type="entry name" value="PROKAR_LIPOPROTEIN"/>
    <property type="match status" value="1"/>
</dbReference>
<dbReference type="InterPro" id="IPR003423">
    <property type="entry name" value="OMP_efflux"/>
</dbReference>
<keyword evidence="2" id="KW-0449">Lipoprotein</keyword>
<evidence type="ECO:0000313" key="4">
    <source>
        <dbReference type="EMBL" id="AMY09020.1"/>
    </source>
</evidence>
<dbReference type="AlphaFoldDB" id="A0A143PLE1"/>
<sequence>MILHRHARRALVALPVLVAVTVSGCRVGPEYKRPDLAPPANYRGAPATAAPESLADVPWWQVFEDPALQSLVRDAIANNPDLRLAVARVSEARALAGVAKSFLYPDINLNAGYTGNQASRNSQPPGALAERDRTFNNTAVSANLAWEIDLFGRIRSENDAAFNRYLSTEEGRRAVLVTLVADVATSYFLLREFDSQLEVARRTLELNERTVTYYADRLQGGVSNRLELNQARANRSLTAASIPELERQIAIIEHAISVLAGRAPGAITRGRSVTEQATPPMVPVGIPAALLERRPDVLEAERQLVAANADIGAAKALFYPRISLTGGLGTVSGDLADFLKGDSIVWSFGAGLFQPLFNAGRIRRNLEAAEARFEQAIAIYQRSALNAYREVSDALVTIEKLALIRVEQEAGVVALRDASDLSRLRYETGLSSYLEVLIADQQLFELELRLANTRGGQLRVIAQLYRALGGGWQPEQQAPPPGQPATPPPPPNAAAPR</sequence>
<keyword evidence="5" id="KW-1185">Reference proteome</keyword>
<dbReference type="NCBIfam" id="TIGR01845">
    <property type="entry name" value="outer_NodT"/>
    <property type="match status" value="1"/>
</dbReference>
<reference evidence="5" key="2">
    <citation type="submission" date="2016-04" db="EMBL/GenBank/DDBJ databases">
        <title>First Complete Genome Sequence of a Subdivision 6 Acidobacterium.</title>
        <authorList>
            <person name="Huang S."/>
            <person name="Vieira S."/>
            <person name="Bunk B."/>
            <person name="Riedel T."/>
            <person name="Sproeer C."/>
            <person name="Overmann J."/>
        </authorList>
    </citation>
    <scope>NUCLEOTIDE SEQUENCE [LARGE SCALE GENOMIC DNA]</scope>
    <source>
        <strain evidence="5">DSM 100886 HEG_-6_39</strain>
    </source>
</reference>
<dbReference type="GO" id="GO:0005886">
    <property type="term" value="C:plasma membrane"/>
    <property type="evidence" value="ECO:0007669"/>
    <property type="project" value="UniProtKB-SubCell"/>
</dbReference>
<dbReference type="Proteomes" id="UP000076079">
    <property type="component" value="Chromosome"/>
</dbReference>
<protein>
    <submittedName>
        <fullName evidence="4">Outer membrane protein OprM</fullName>
    </submittedName>
</protein>
<organism evidence="4 5">
    <name type="scientific">Luteitalea pratensis</name>
    <dbReference type="NCBI Taxonomy" id="1855912"/>
    <lineage>
        <taxon>Bacteria</taxon>
        <taxon>Pseudomonadati</taxon>
        <taxon>Acidobacteriota</taxon>
        <taxon>Vicinamibacteria</taxon>
        <taxon>Vicinamibacterales</taxon>
        <taxon>Vicinamibacteraceae</taxon>
        <taxon>Luteitalea</taxon>
    </lineage>
</organism>
<dbReference type="KEGG" id="abac:LuPra_02229"/>
<keyword evidence="2" id="KW-0564">Palmitate</keyword>
<dbReference type="Pfam" id="PF02321">
    <property type="entry name" value="OEP"/>
    <property type="match status" value="2"/>
</dbReference>
<dbReference type="PANTHER" id="PTHR30203:SF33">
    <property type="entry name" value="BLR4455 PROTEIN"/>
    <property type="match status" value="1"/>
</dbReference>
<dbReference type="GO" id="GO:0015562">
    <property type="term" value="F:efflux transmembrane transporter activity"/>
    <property type="evidence" value="ECO:0007669"/>
    <property type="project" value="InterPro"/>
</dbReference>
<proteinExistence type="inferred from homology"/>
<dbReference type="PANTHER" id="PTHR30203">
    <property type="entry name" value="OUTER MEMBRANE CATION EFFLUX PROTEIN"/>
    <property type="match status" value="1"/>
</dbReference>
<comment type="similarity">
    <text evidence="1 2">Belongs to the outer membrane factor (OMF) (TC 1.B.17) family.</text>
</comment>
<keyword evidence="2" id="KW-0472">Membrane</keyword>
<name>A0A143PLE1_LUTPR</name>
<keyword evidence="2" id="KW-1134">Transmembrane beta strand</keyword>
<evidence type="ECO:0000256" key="1">
    <source>
        <dbReference type="ARBA" id="ARBA00007613"/>
    </source>
</evidence>
<dbReference type="RefSeq" id="WP_110170801.1">
    <property type="nucleotide sequence ID" value="NZ_CP015136.1"/>
</dbReference>
<dbReference type="InterPro" id="IPR010131">
    <property type="entry name" value="MdtP/NodT-like"/>
</dbReference>
<comment type="subcellular location">
    <subcellularLocation>
        <location evidence="2">Cell membrane</location>
        <topology evidence="2">Lipid-anchor</topology>
    </subcellularLocation>
</comment>